<dbReference type="InterPro" id="IPR052709">
    <property type="entry name" value="Transposase-MT_Hybrid"/>
</dbReference>
<reference evidence="1 2" key="1">
    <citation type="submission" date="2023-08" db="EMBL/GenBank/DDBJ databases">
        <title>A Necator americanus chromosomal reference genome.</title>
        <authorList>
            <person name="Ilik V."/>
            <person name="Petrzelkova K.J."/>
            <person name="Pardy F."/>
            <person name="Fuh T."/>
            <person name="Niatou-Singa F.S."/>
            <person name="Gouil Q."/>
            <person name="Baker L."/>
            <person name="Ritchie M.E."/>
            <person name="Jex A.R."/>
            <person name="Gazzola D."/>
            <person name="Li H."/>
            <person name="Toshio Fujiwara R."/>
            <person name="Zhan B."/>
            <person name="Aroian R.V."/>
            <person name="Pafco B."/>
            <person name="Schwarz E.M."/>
        </authorList>
    </citation>
    <scope>NUCLEOTIDE SEQUENCE [LARGE SCALE GENOMIC DNA]</scope>
    <source>
        <strain evidence="1 2">Aroian</strain>
        <tissue evidence="1">Whole animal</tissue>
    </source>
</reference>
<gene>
    <name evidence="1" type="primary">Necator_chrX.g23221</name>
    <name evidence="1" type="ORF">RB195_023058</name>
</gene>
<protein>
    <submittedName>
        <fullName evidence="1">Uncharacterized protein</fullName>
    </submittedName>
</protein>
<dbReference type="Pfam" id="PF01359">
    <property type="entry name" value="Transposase_1"/>
    <property type="match status" value="1"/>
</dbReference>
<accession>A0ABR1EHN7</accession>
<comment type="caution">
    <text evidence="1">The sequence shown here is derived from an EMBL/GenBank/DDBJ whole genome shotgun (WGS) entry which is preliminary data.</text>
</comment>
<dbReference type="EMBL" id="JAVFWL010000006">
    <property type="protein sequence ID" value="KAK6762200.1"/>
    <property type="molecule type" value="Genomic_DNA"/>
</dbReference>
<dbReference type="PANTHER" id="PTHR46060">
    <property type="entry name" value="MARINER MOS1 TRANSPOSASE-LIKE PROTEIN"/>
    <property type="match status" value="1"/>
</dbReference>
<organism evidence="1 2">
    <name type="scientific">Necator americanus</name>
    <name type="common">Human hookworm</name>
    <dbReference type="NCBI Taxonomy" id="51031"/>
    <lineage>
        <taxon>Eukaryota</taxon>
        <taxon>Metazoa</taxon>
        <taxon>Ecdysozoa</taxon>
        <taxon>Nematoda</taxon>
        <taxon>Chromadorea</taxon>
        <taxon>Rhabditida</taxon>
        <taxon>Rhabditina</taxon>
        <taxon>Rhabditomorpha</taxon>
        <taxon>Strongyloidea</taxon>
        <taxon>Ancylostomatidae</taxon>
        <taxon>Bunostominae</taxon>
        <taxon>Necator</taxon>
    </lineage>
</organism>
<keyword evidence="2" id="KW-1185">Reference proteome</keyword>
<dbReference type="Gene3D" id="3.30.420.10">
    <property type="entry name" value="Ribonuclease H-like superfamily/Ribonuclease H"/>
    <property type="match status" value="1"/>
</dbReference>
<evidence type="ECO:0000313" key="2">
    <source>
        <dbReference type="Proteomes" id="UP001303046"/>
    </source>
</evidence>
<dbReference type="InterPro" id="IPR001888">
    <property type="entry name" value="Transposase_1"/>
</dbReference>
<proteinExistence type="predicted"/>
<dbReference type="Proteomes" id="UP001303046">
    <property type="component" value="Unassembled WGS sequence"/>
</dbReference>
<dbReference type="PANTHER" id="PTHR46060:SF1">
    <property type="entry name" value="MARINER MOS1 TRANSPOSASE-LIKE PROTEIN"/>
    <property type="match status" value="1"/>
</dbReference>
<dbReference type="InterPro" id="IPR036397">
    <property type="entry name" value="RNaseH_sf"/>
</dbReference>
<name>A0ABR1EHN7_NECAM</name>
<sequence length="258" mass="29981">MKMAIVSPGCLSASRLFHGNSLFMKKDHRRWTWESPNGGTRAEIANILTNRRQRRRKEVVYDDCLLEDSLSQGDWYIEKNPNMDYEILFKAGNKKLEDENRSGRPTAISFDELKILGSSIQMKVCGILLPALAVRCPRRLWQPPKTPGHLHSALSRSRRFNWLDTIVTGDEKWVLYVNHTQKRVWCPDDEMPDPSVKGEIHEKKVMLRVWWGVHGIYRFELLPDKRQLLLRSTALICKHCRQDPQGVPEARQRSPAAR</sequence>
<evidence type="ECO:0000313" key="1">
    <source>
        <dbReference type="EMBL" id="KAK6762200.1"/>
    </source>
</evidence>